<evidence type="ECO:0000256" key="2">
    <source>
        <dbReference type="ARBA" id="ARBA00022801"/>
    </source>
</evidence>
<feature type="binding site" evidence="4">
    <location>
        <position position="119"/>
    </location>
    <ligand>
        <name>pyridoxal 5'-phosphate</name>
        <dbReference type="ChEBI" id="CHEBI:597326"/>
    </ligand>
</feature>
<keyword evidence="1 4" id="KW-0662">Pyridine nucleotide biosynthesis</keyword>
<name>A0A5N5QUD6_9AGAM</name>
<dbReference type="GO" id="GO:0034354">
    <property type="term" value="P:'de novo' NAD+ biosynthetic process from L-tryptophan"/>
    <property type="evidence" value="ECO:0007669"/>
    <property type="project" value="UniProtKB-UniRule"/>
</dbReference>
<dbReference type="GO" id="GO:0043420">
    <property type="term" value="P:anthranilate metabolic process"/>
    <property type="evidence" value="ECO:0007669"/>
    <property type="project" value="UniProtKB-UniRule"/>
</dbReference>
<proteinExistence type="inferred from homology"/>
<comment type="catalytic activity">
    <reaction evidence="4 5">
        <text>L-kynurenine + H2O = anthranilate + L-alanine + H(+)</text>
        <dbReference type="Rhea" id="RHEA:16813"/>
        <dbReference type="ChEBI" id="CHEBI:15377"/>
        <dbReference type="ChEBI" id="CHEBI:15378"/>
        <dbReference type="ChEBI" id="CHEBI:16567"/>
        <dbReference type="ChEBI" id="CHEBI:57959"/>
        <dbReference type="ChEBI" id="CHEBI:57972"/>
        <dbReference type="EC" id="3.7.1.3"/>
    </reaction>
</comment>
<evidence type="ECO:0000259" key="6">
    <source>
        <dbReference type="Pfam" id="PF00266"/>
    </source>
</evidence>
<dbReference type="PIRSF" id="PIRSF038800">
    <property type="entry name" value="KYNU"/>
    <property type="match status" value="1"/>
</dbReference>
<accession>A0A5N5QUD6</accession>
<feature type="domain" description="Aminotransferase class V" evidence="6">
    <location>
        <begin position="108"/>
        <end position="362"/>
    </location>
</feature>
<dbReference type="FunFam" id="3.40.640.10:FF:000031">
    <property type="entry name" value="Kynureninase"/>
    <property type="match status" value="1"/>
</dbReference>
<dbReference type="GO" id="GO:0030170">
    <property type="term" value="F:pyridoxal phosphate binding"/>
    <property type="evidence" value="ECO:0007669"/>
    <property type="project" value="UniProtKB-UniRule"/>
</dbReference>
<evidence type="ECO:0000256" key="5">
    <source>
        <dbReference type="PIRNR" id="PIRNR038800"/>
    </source>
</evidence>
<feature type="modified residue" description="N6-(pyridoxal phosphate)lysine" evidence="4">
    <location>
        <position position="258"/>
    </location>
</feature>
<dbReference type="GO" id="GO:0005737">
    <property type="term" value="C:cytoplasm"/>
    <property type="evidence" value="ECO:0007669"/>
    <property type="project" value="UniProtKB-SubCell"/>
</dbReference>
<keyword evidence="8" id="KW-1185">Reference proteome</keyword>
<dbReference type="Pfam" id="PF00266">
    <property type="entry name" value="Aminotran_5"/>
    <property type="match status" value="1"/>
</dbReference>
<feature type="binding site" evidence="4">
    <location>
        <position position="232"/>
    </location>
    <ligand>
        <name>pyridoxal 5'-phosphate</name>
        <dbReference type="ChEBI" id="CHEBI:597326"/>
    </ligand>
</feature>
<feature type="binding site" evidence="4">
    <location>
        <position position="203"/>
    </location>
    <ligand>
        <name>pyridoxal 5'-phosphate</name>
        <dbReference type="ChEBI" id="CHEBI:597326"/>
    </ligand>
</feature>
<dbReference type="UniPathway" id="UPA00253">
    <property type="reaction ID" value="UER00329"/>
</dbReference>
<gene>
    <name evidence="4" type="primary">BNA5</name>
    <name evidence="7" type="ORF">CTheo_1362</name>
</gene>
<evidence type="ECO:0000313" key="8">
    <source>
        <dbReference type="Proteomes" id="UP000383932"/>
    </source>
</evidence>
<dbReference type="InterPro" id="IPR015422">
    <property type="entry name" value="PyrdxlP-dep_Trfase_small"/>
</dbReference>
<organism evidence="7 8">
    <name type="scientific">Ceratobasidium theobromae</name>
    <dbReference type="NCBI Taxonomy" id="1582974"/>
    <lineage>
        <taxon>Eukaryota</taxon>
        <taxon>Fungi</taxon>
        <taxon>Dikarya</taxon>
        <taxon>Basidiomycota</taxon>
        <taxon>Agaricomycotina</taxon>
        <taxon>Agaricomycetes</taxon>
        <taxon>Cantharellales</taxon>
        <taxon>Ceratobasidiaceae</taxon>
        <taxon>Ceratobasidium</taxon>
    </lineage>
</organism>
<comment type="cofactor">
    <cofactor evidence="4 5">
        <name>pyridoxal 5'-phosphate</name>
        <dbReference type="ChEBI" id="CHEBI:597326"/>
    </cofactor>
</comment>
<feature type="binding site" evidence="4">
    <location>
        <begin position="147"/>
        <end position="150"/>
    </location>
    <ligand>
        <name>pyridoxal 5'-phosphate</name>
        <dbReference type="ChEBI" id="CHEBI:597326"/>
    </ligand>
</feature>
<comment type="pathway">
    <text evidence="4 5">Cofactor biosynthesis; NAD(+) biosynthesis; quinolinate from L-kynurenine: step 2/3.</text>
</comment>
<dbReference type="SUPFAM" id="SSF53383">
    <property type="entry name" value="PLP-dependent transferases"/>
    <property type="match status" value="1"/>
</dbReference>
<dbReference type="GO" id="GO:0019805">
    <property type="term" value="P:quinolinate biosynthetic process"/>
    <property type="evidence" value="ECO:0007669"/>
    <property type="project" value="UniProtKB-UniRule"/>
</dbReference>
<evidence type="ECO:0000256" key="1">
    <source>
        <dbReference type="ARBA" id="ARBA00022642"/>
    </source>
</evidence>
<evidence type="ECO:0000256" key="3">
    <source>
        <dbReference type="ARBA" id="ARBA00022898"/>
    </source>
</evidence>
<comment type="catalytic activity">
    <reaction evidence="5">
        <text>3-hydroxy-L-kynurenine + H2O = 3-hydroxyanthranilate + L-alanine + H(+)</text>
        <dbReference type="Rhea" id="RHEA:25143"/>
        <dbReference type="ChEBI" id="CHEBI:15377"/>
        <dbReference type="ChEBI" id="CHEBI:15378"/>
        <dbReference type="ChEBI" id="CHEBI:36559"/>
        <dbReference type="ChEBI" id="CHEBI:57972"/>
        <dbReference type="ChEBI" id="CHEBI:58125"/>
        <dbReference type="EC" id="3.7.1.3"/>
    </reaction>
</comment>
<dbReference type="PANTHER" id="PTHR14084:SF0">
    <property type="entry name" value="KYNURENINASE"/>
    <property type="match status" value="1"/>
</dbReference>
<dbReference type="EC" id="3.7.1.3" evidence="4 5"/>
<sequence length="452" mass="50426">MADIFSFGYAQQLDAQDPIRRFRDEFRLPTNKGIKADLVSAENADSPCHYFVGNSLGPLPKRSQKILNEELEVWATTGVEGHFAHPHDRNWKDMAYKAGRALGMLTGAKESEVITMSTLTTNLHLMISTFYKPSRDRYKILCESKAFPSDQYAFASQTRLHGYDPKDAVIELVPREGEYYLREEDILAAIQKDGSSIALVLFSGIQYYTGQWFPMEKITKAAQNAGCVCGWDLAHAIGNVPMKLHDWGVDFAAWCTYKYLNSGPGGIAGLFIHDKWTEKLQTNYAGWYGHNNETRFQMAPIFDPIPGAHGFQQSNPSALNLATLLGSLELFEEAGGIEALREKAVKITGYLESLLKCSPFYQDHLNPDPSAAPHFTILTPADPNQRGTQLSLALRPLGIMPKVFEGMQRRGVIGDERQPDVIRLAPVPLYVGYEDCRQAALALDEAVRVSRS</sequence>
<dbReference type="InterPro" id="IPR010111">
    <property type="entry name" value="Kynureninase"/>
</dbReference>
<dbReference type="InterPro" id="IPR000192">
    <property type="entry name" value="Aminotrans_V_dom"/>
</dbReference>
<dbReference type="Gene3D" id="3.40.640.10">
    <property type="entry name" value="Type I PLP-dependent aspartate aminotransferase-like (Major domain)"/>
    <property type="match status" value="1"/>
</dbReference>
<dbReference type="GO" id="GO:0030429">
    <property type="term" value="F:kynureninase activity"/>
    <property type="evidence" value="ECO:0007669"/>
    <property type="project" value="UniProtKB-UniRule"/>
</dbReference>
<evidence type="ECO:0000313" key="7">
    <source>
        <dbReference type="EMBL" id="KAB5595284.1"/>
    </source>
</evidence>
<comment type="subunit">
    <text evidence="4 5">Homodimer.</text>
</comment>
<feature type="binding site" evidence="4">
    <location>
        <position position="120"/>
    </location>
    <ligand>
        <name>pyridoxal 5'-phosphate</name>
        <dbReference type="ChEBI" id="CHEBI:597326"/>
    </ligand>
</feature>
<feature type="binding site" evidence="4">
    <location>
        <position position="235"/>
    </location>
    <ligand>
        <name>pyridoxal 5'-phosphate</name>
        <dbReference type="ChEBI" id="CHEBI:597326"/>
    </ligand>
</feature>
<dbReference type="Gene3D" id="3.90.1150.10">
    <property type="entry name" value="Aspartate Aminotransferase, domain 1"/>
    <property type="match status" value="1"/>
</dbReference>
<dbReference type="PANTHER" id="PTHR14084">
    <property type="entry name" value="KYNURENINASE"/>
    <property type="match status" value="1"/>
</dbReference>
<dbReference type="NCBIfam" id="TIGR01814">
    <property type="entry name" value="kynureninase"/>
    <property type="match status" value="1"/>
</dbReference>
<feature type="binding site" evidence="4">
    <location>
        <position position="315"/>
    </location>
    <ligand>
        <name>pyridoxal 5'-phosphate</name>
        <dbReference type="ChEBI" id="CHEBI:597326"/>
    </ligand>
</feature>
<dbReference type="GO" id="GO:0019441">
    <property type="term" value="P:L-tryptophan catabolic process to kynurenine"/>
    <property type="evidence" value="ECO:0007669"/>
    <property type="project" value="TreeGrafter"/>
</dbReference>
<comment type="caution">
    <text evidence="7">The sequence shown here is derived from an EMBL/GenBank/DDBJ whole genome shotgun (WGS) entry which is preliminary data.</text>
</comment>
<dbReference type="InterPro" id="IPR015424">
    <property type="entry name" value="PyrdxlP-dep_Trfase"/>
</dbReference>
<keyword evidence="3 4" id="KW-0663">Pyridoxal phosphate</keyword>
<comment type="similarity">
    <text evidence="4 5">Belongs to the kynureninase family.</text>
</comment>
<feature type="binding site" evidence="4">
    <location>
        <position position="257"/>
    </location>
    <ligand>
        <name>pyridoxal 5'-phosphate</name>
        <dbReference type="ChEBI" id="CHEBI:597326"/>
    </ligand>
</feature>
<comment type="function">
    <text evidence="4 5">Catalyzes the cleavage of L-kynurenine (L-Kyn) and L-3-hydroxykynurenine (L-3OHKyn) into anthranilic acid (AA) and 3-hydroxyanthranilic acid (3-OHAA), respectively.</text>
</comment>
<feature type="binding site" evidence="4">
    <location>
        <position position="287"/>
    </location>
    <ligand>
        <name>pyridoxal 5'-phosphate</name>
        <dbReference type="ChEBI" id="CHEBI:597326"/>
    </ligand>
</feature>
<protein>
    <recommendedName>
        <fullName evidence="4 5">Kynureninase</fullName>
        <ecNumber evidence="4 5">3.7.1.3</ecNumber>
    </recommendedName>
    <alternativeName>
        <fullName evidence="4">Biosynthesis of nicotinic acid protein 5</fullName>
    </alternativeName>
    <alternativeName>
        <fullName evidence="4">L-kynurenine hydrolase</fullName>
    </alternativeName>
</protein>
<dbReference type="OrthoDB" id="5978656at2759"/>
<dbReference type="HAMAP" id="MF_01970">
    <property type="entry name" value="Kynureninase"/>
    <property type="match status" value="1"/>
</dbReference>
<evidence type="ECO:0000256" key="4">
    <source>
        <dbReference type="HAMAP-Rule" id="MF_03017"/>
    </source>
</evidence>
<dbReference type="InterPro" id="IPR015421">
    <property type="entry name" value="PyrdxlP-dep_Trfase_major"/>
</dbReference>
<dbReference type="EMBL" id="SSOP01000011">
    <property type="protein sequence ID" value="KAB5595284.1"/>
    <property type="molecule type" value="Genomic_DNA"/>
</dbReference>
<keyword evidence="4 5" id="KW-0963">Cytoplasm</keyword>
<comment type="subcellular location">
    <subcellularLocation>
        <location evidence="4 5">Cytoplasm</location>
    </subcellularLocation>
</comment>
<keyword evidence="2 4" id="KW-0378">Hydrolase</keyword>
<comment type="pathway">
    <text evidence="4 5">Amino-acid degradation; L-kynurenine degradation; L-alanine and anthranilate from L-kynurenine: step 1/1.</text>
</comment>
<dbReference type="Proteomes" id="UP000383932">
    <property type="component" value="Unassembled WGS sequence"/>
</dbReference>
<dbReference type="Pfam" id="PF22580">
    <property type="entry name" value="KYNU_C"/>
    <property type="match status" value="1"/>
</dbReference>
<dbReference type="GO" id="GO:0097053">
    <property type="term" value="P:L-kynurenine catabolic process"/>
    <property type="evidence" value="ECO:0007669"/>
    <property type="project" value="UniProtKB-UniRule"/>
</dbReference>
<reference evidence="7 8" key="1">
    <citation type="journal article" date="2019" name="Fungal Biol. Biotechnol.">
        <title>Draft genome sequence of fastidious pathogen Ceratobasidium theobromae, which causes vascular-streak dieback in Theobroma cacao.</title>
        <authorList>
            <person name="Ali S.S."/>
            <person name="Asman A."/>
            <person name="Shao J."/>
            <person name="Firmansyah A.P."/>
            <person name="Susilo A.W."/>
            <person name="Rosmana A."/>
            <person name="McMahon P."/>
            <person name="Junaid M."/>
            <person name="Guest D."/>
            <person name="Kheng T.Y."/>
            <person name="Meinhardt L.W."/>
            <person name="Bailey B.A."/>
        </authorList>
    </citation>
    <scope>NUCLEOTIDE SEQUENCE [LARGE SCALE GENOMIC DNA]</scope>
    <source>
        <strain evidence="7 8">CT2</strain>
    </source>
</reference>
<dbReference type="AlphaFoldDB" id="A0A5N5QUD6"/>
<dbReference type="UniPathway" id="UPA00334">
    <property type="reaction ID" value="UER00455"/>
</dbReference>